<evidence type="ECO:0000313" key="1">
    <source>
        <dbReference type="EMBL" id="MBB6692764.1"/>
    </source>
</evidence>
<name>A0A841U464_9BACL</name>
<dbReference type="AlphaFoldDB" id="A0A841U464"/>
<evidence type="ECO:0008006" key="3">
    <source>
        <dbReference type="Google" id="ProtNLM"/>
    </source>
</evidence>
<dbReference type="Proteomes" id="UP000553776">
    <property type="component" value="Unassembled WGS sequence"/>
</dbReference>
<organism evidence="1 2">
    <name type="scientific">Cohnella xylanilytica</name>
    <dbReference type="NCBI Taxonomy" id="557555"/>
    <lineage>
        <taxon>Bacteria</taxon>
        <taxon>Bacillati</taxon>
        <taxon>Bacillota</taxon>
        <taxon>Bacilli</taxon>
        <taxon>Bacillales</taxon>
        <taxon>Paenibacillaceae</taxon>
        <taxon>Cohnella</taxon>
    </lineage>
</organism>
<sequence length="345" mass="39827">MIKITVAKSALRNLERRHYDYFRTQGPKVVRGAPFITYEQLLEDTYNSLQAGHAWKPLFKILYDERETILKGEPDLLEAVVKRIESLPASVVQDLKNSKHLLHKLVNKIFNYDSFIGRSPNGWGAYTLTQELKVDVCPYCNRQFISTYYSKGGKTRAALDHFWDKTTHPYLAISFYNLIPSCTVCNSSFKGKKPFSLSDNIHPYLEGFGQDVKFKTGLKLNKDKSGKLIVTDARTLMGKNKHFKIELVTCGTPDFNRRAKANIKAFKLEELYELHKDYVCEMLTKAQAYPDSRLKELSSKPYQRLFPKKEDVKKMVIGNYLEDAELGKRVMAKFMRDLAEEYGML</sequence>
<gene>
    <name evidence="1" type="ORF">H7B90_15250</name>
</gene>
<dbReference type="EMBL" id="JACJVR010000059">
    <property type="protein sequence ID" value="MBB6692764.1"/>
    <property type="molecule type" value="Genomic_DNA"/>
</dbReference>
<protein>
    <recommendedName>
        <fullName evidence="3">HNH endonuclease</fullName>
    </recommendedName>
</protein>
<accession>A0A841U464</accession>
<dbReference type="RefSeq" id="WP_185136753.1">
    <property type="nucleotide sequence ID" value="NZ_BORM01000010.1"/>
</dbReference>
<evidence type="ECO:0000313" key="2">
    <source>
        <dbReference type="Proteomes" id="UP000553776"/>
    </source>
</evidence>
<comment type="caution">
    <text evidence="1">The sequence shown here is derived from an EMBL/GenBank/DDBJ whole genome shotgun (WGS) entry which is preliminary data.</text>
</comment>
<proteinExistence type="predicted"/>
<keyword evidence="2" id="KW-1185">Reference proteome</keyword>
<reference evidence="1 2" key="1">
    <citation type="submission" date="2020-08" db="EMBL/GenBank/DDBJ databases">
        <title>Cohnella phylogeny.</title>
        <authorList>
            <person name="Dunlap C."/>
        </authorList>
    </citation>
    <scope>NUCLEOTIDE SEQUENCE [LARGE SCALE GENOMIC DNA]</scope>
    <source>
        <strain evidence="1 2">DSM 25239</strain>
    </source>
</reference>